<dbReference type="GO" id="GO:0043565">
    <property type="term" value="F:sequence-specific DNA binding"/>
    <property type="evidence" value="ECO:0007669"/>
    <property type="project" value="InterPro"/>
</dbReference>
<dbReference type="Proteomes" id="UP000198508">
    <property type="component" value="Unassembled WGS sequence"/>
</dbReference>
<keyword evidence="2" id="KW-0067">ATP-binding</keyword>
<evidence type="ECO:0000256" key="4">
    <source>
        <dbReference type="ARBA" id="ARBA00023125"/>
    </source>
</evidence>
<dbReference type="InterPro" id="IPR003593">
    <property type="entry name" value="AAA+_ATPase"/>
</dbReference>
<dbReference type="SMART" id="SM00382">
    <property type="entry name" value="AAA"/>
    <property type="match status" value="1"/>
</dbReference>
<dbReference type="InterPro" id="IPR002078">
    <property type="entry name" value="Sigma_54_int"/>
</dbReference>
<dbReference type="GO" id="GO:0005524">
    <property type="term" value="F:ATP binding"/>
    <property type="evidence" value="ECO:0007669"/>
    <property type="project" value="UniProtKB-KW"/>
</dbReference>
<dbReference type="InterPro" id="IPR002197">
    <property type="entry name" value="HTH_Fis"/>
</dbReference>
<dbReference type="Pfam" id="PF25601">
    <property type="entry name" value="AAA_lid_14"/>
    <property type="match status" value="1"/>
</dbReference>
<proteinExistence type="predicted"/>
<dbReference type="InterPro" id="IPR029016">
    <property type="entry name" value="GAF-like_dom_sf"/>
</dbReference>
<dbReference type="InterPro" id="IPR058031">
    <property type="entry name" value="AAA_lid_NorR"/>
</dbReference>
<dbReference type="GO" id="GO:0006355">
    <property type="term" value="P:regulation of DNA-templated transcription"/>
    <property type="evidence" value="ECO:0007669"/>
    <property type="project" value="InterPro"/>
</dbReference>
<dbReference type="Pfam" id="PF00158">
    <property type="entry name" value="Sigma54_activat"/>
    <property type="match status" value="1"/>
</dbReference>
<dbReference type="Gene3D" id="3.30.450.40">
    <property type="match status" value="1"/>
</dbReference>
<evidence type="ECO:0000256" key="2">
    <source>
        <dbReference type="ARBA" id="ARBA00022840"/>
    </source>
</evidence>
<dbReference type="FunFam" id="3.40.50.300:FF:000006">
    <property type="entry name" value="DNA-binding transcriptional regulator NtrC"/>
    <property type="match status" value="1"/>
</dbReference>
<keyword evidence="5" id="KW-0804">Transcription</keyword>
<dbReference type="AlphaFoldDB" id="A0A1I0KAL1"/>
<dbReference type="RefSeq" id="WP_166434550.1">
    <property type="nucleotide sequence ID" value="NZ_DAINWJ010000362.1"/>
</dbReference>
<name>A0A1I0KAL1_9FIRM</name>
<keyword evidence="1" id="KW-0547">Nucleotide-binding</keyword>
<evidence type="ECO:0000256" key="1">
    <source>
        <dbReference type="ARBA" id="ARBA00022741"/>
    </source>
</evidence>
<dbReference type="PANTHER" id="PTHR32071:SF57">
    <property type="entry name" value="C4-DICARBOXYLATE TRANSPORT TRANSCRIPTIONAL REGULATORY PROTEIN DCTD"/>
    <property type="match status" value="1"/>
</dbReference>
<dbReference type="PANTHER" id="PTHR32071">
    <property type="entry name" value="TRANSCRIPTIONAL REGULATORY PROTEIN"/>
    <property type="match status" value="1"/>
</dbReference>
<gene>
    <name evidence="7" type="ORF">SAMN05216313_16014</name>
</gene>
<dbReference type="InterPro" id="IPR027417">
    <property type="entry name" value="P-loop_NTPase"/>
</dbReference>
<dbReference type="PROSITE" id="PS00676">
    <property type="entry name" value="SIGMA54_INTERACT_2"/>
    <property type="match status" value="1"/>
</dbReference>
<dbReference type="InterPro" id="IPR025943">
    <property type="entry name" value="Sigma_54_int_dom_ATP-bd_2"/>
</dbReference>
<dbReference type="SUPFAM" id="SSF55781">
    <property type="entry name" value="GAF domain-like"/>
    <property type="match status" value="1"/>
</dbReference>
<dbReference type="SUPFAM" id="SSF46689">
    <property type="entry name" value="Homeodomain-like"/>
    <property type="match status" value="1"/>
</dbReference>
<dbReference type="Pfam" id="PF02954">
    <property type="entry name" value="HTH_8"/>
    <property type="match status" value="1"/>
</dbReference>
<evidence type="ECO:0000256" key="5">
    <source>
        <dbReference type="ARBA" id="ARBA00023163"/>
    </source>
</evidence>
<dbReference type="GeneID" id="93279242"/>
<dbReference type="Gene3D" id="3.40.50.300">
    <property type="entry name" value="P-loop containing nucleotide triphosphate hydrolases"/>
    <property type="match status" value="1"/>
</dbReference>
<evidence type="ECO:0000259" key="6">
    <source>
        <dbReference type="PROSITE" id="PS50045"/>
    </source>
</evidence>
<evidence type="ECO:0000313" key="7">
    <source>
        <dbReference type="EMBL" id="SEU21333.1"/>
    </source>
</evidence>
<evidence type="ECO:0000256" key="3">
    <source>
        <dbReference type="ARBA" id="ARBA00023015"/>
    </source>
</evidence>
<dbReference type="InterPro" id="IPR025944">
    <property type="entry name" value="Sigma_54_int_dom_CS"/>
</dbReference>
<sequence length="477" mass="53382">MSILTQIKSFIIPCVQAIAAIINAEVTVVDGDLKRIYGSGFYRTLGREVEEADRHDSFFSGILQTGEPGMVTDVRRAAACRKCRLQQLCTTKAVIGYPIRYRENTLGVIGISAFTDAQYSYVTENYQQLLEFIKYISLLIESQLQNLEYMDQLKMQMSDMNRERASADFIGSSPKMAELFSLAGRVAKSDSTILITGENGSGKGEMAKYIHALSNRSGGPMVSINCGAIPEHLVESELFGYEGGSFTGAKKSGSVGKFELANKGTIFLDEIGELPLLLQVKLLHVLQERTVERVGGKKPIPIDIRVIAATNQDLKRMVAEHTFRQDLYYRLNVIPMEMPPLRERGGDIIMLARHFLDLYNHKLHKNLQGFTRPAEEVLRAYPWPGNVRELRNIIEYLVNIADSVMIDVQDLPPHLIQGDGAAIKPGATLSEMVKNYERSVLEARLKTISGREERLQAARELGISQATLYRKIAEYQL</sequence>
<keyword evidence="3" id="KW-0805">Transcription regulation</keyword>
<keyword evidence="8" id="KW-1185">Reference proteome</keyword>
<dbReference type="PROSITE" id="PS50045">
    <property type="entry name" value="SIGMA54_INTERACT_4"/>
    <property type="match status" value="1"/>
</dbReference>
<dbReference type="EMBL" id="FOIM01000060">
    <property type="protein sequence ID" value="SEU21333.1"/>
    <property type="molecule type" value="Genomic_DNA"/>
</dbReference>
<dbReference type="InterPro" id="IPR009057">
    <property type="entry name" value="Homeodomain-like_sf"/>
</dbReference>
<accession>A0A1I0KAL1</accession>
<dbReference type="SUPFAM" id="SSF52540">
    <property type="entry name" value="P-loop containing nucleoside triphosphate hydrolases"/>
    <property type="match status" value="1"/>
</dbReference>
<organism evidence="7 8">
    <name type="scientific">Enterocloster lavalensis</name>
    <dbReference type="NCBI Taxonomy" id="460384"/>
    <lineage>
        <taxon>Bacteria</taxon>
        <taxon>Bacillati</taxon>
        <taxon>Bacillota</taxon>
        <taxon>Clostridia</taxon>
        <taxon>Lachnospirales</taxon>
        <taxon>Lachnospiraceae</taxon>
        <taxon>Enterocloster</taxon>
    </lineage>
</organism>
<protein>
    <submittedName>
        <fullName evidence="7">Transcriptional regulator containing PAS, AAA-type ATPase, and DNA-binding Fis domains</fullName>
    </submittedName>
</protein>
<dbReference type="Gene3D" id="1.10.8.60">
    <property type="match status" value="1"/>
</dbReference>
<reference evidence="8" key="1">
    <citation type="submission" date="2016-10" db="EMBL/GenBank/DDBJ databases">
        <authorList>
            <person name="Varghese N."/>
            <person name="Submissions S."/>
        </authorList>
    </citation>
    <scope>NUCLEOTIDE SEQUENCE [LARGE SCALE GENOMIC DNA]</scope>
    <source>
        <strain evidence="8">NLAE-zl-G277</strain>
    </source>
</reference>
<feature type="domain" description="Sigma-54 factor interaction" evidence="6">
    <location>
        <begin position="169"/>
        <end position="399"/>
    </location>
</feature>
<dbReference type="CDD" id="cd00009">
    <property type="entry name" value="AAA"/>
    <property type="match status" value="1"/>
</dbReference>
<keyword evidence="4 7" id="KW-0238">DNA-binding</keyword>
<dbReference type="STRING" id="460384.SAMN05216313_16014"/>
<evidence type="ECO:0000313" key="8">
    <source>
        <dbReference type="Proteomes" id="UP000198508"/>
    </source>
</evidence>
<dbReference type="PROSITE" id="PS00688">
    <property type="entry name" value="SIGMA54_INTERACT_3"/>
    <property type="match status" value="1"/>
</dbReference>
<dbReference type="Gene3D" id="1.10.10.60">
    <property type="entry name" value="Homeodomain-like"/>
    <property type="match status" value="1"/>
</dbReference>